<dbReference type="CDD" id="cd04163">
    <property type="entry name" value="Era"/>
    <property type="match status" value="1"/>
</dbReference>
<dbReference type="GO" id="GO:0000028">
    <property type="term" value="P:ribosomal small subunit assembly"/>
    <property type="evidence" value="ECO:0007669"/>
    <property type="project" value="TreeGrafter"/>
</dbReference>
<feature type="region of interest" description="G3" evidence="9">
    <location>
        <begin position="60"/>
        <end position="63"/>
    </location>
</feature>
<evidence type="ECO:0000256" key="9">
    <source>
        <dbReference type="PROSITE-ProRule" id="PRU01050"/>
    </source>
</evidence>
<dbReference type="SUPFAM" id="SSF52540">
    <property type="entry name" value="P-loop containing nucleoside triphosphate hydrolases"/>
    <property type="match status" value="1"/>
</dbReference>
<dbReference type="FunFam" id="3.30.300.20:FF:000003">
    <property type="entry name" value="GTPase Era"/>
    <property type="match status" value="1"/>
</dbReference>
<evidence type="ECO:0000256" key="1">
    <source>
        <dbReference type="ARBA" id="ARBA00007921"/>
    </source>
</evidence>
<protein>
    <recommendedName>
        <fullName evidence="2 8">GTPase Era</fullName>
    </recommendedName>
</protein>
<dbReference type="InterPro" id="IPR005662">
    <property type="entry name" value="GTPase_Era-like"/>
</dbReference>
<dbReference type="HAMAP" id="MF_00367">
    <property type="entry name" value="GTPase_Era"/>
    <property type="match status" value="1"/>
</dbReference>
<comment type="similarity">
    <text evidence="1 8 9 10">Belongs to the TRAFAC class TrmE-Era-EngA-EngB-Septin-like GTPase superfamily. Era GTPase family.</text>
</comment>
<evidence type="ECO:0000256" key="8">
    <source>
        <dbReference type="HAMAP-Rule" id="MF_00367"/>
    </source>
</evidence>
<dbReference type="CDD" id="cd22534">
    <property type="entry name" value="KH-II_Era"/>
    <property type="match status" value="1"/>
</dbReference>
<organism evidence="13 14">
    <name type="scientific">Hydrogenoanaerobacterium saccharovorans</name>
    <dbReference type="NCBI Taxonomy" id="474960"/>
    <lineage>
        <taxon>Bacteria</taxon>
        <taxon>Bacillati</taxon>
        <taxon>Bacillota</taxon>
        <taxon>Clostridia</taxon>
        <taxon>Eubacteriales</taxon>
        <taxon>Oscillospiraceae</taxon>
        <taxon>Hydrogenoanaerobacterium</taxon>
    </lineage>
</organism>
<reference evidence="13 14" key="1">
    <citation type="submission" date="2016-10" db="EMBL/GenBank/DDBJ databases">
        <authorList>
            <person name="de Groot N.N."/>
        </authorList>
    </citation>
    <scope>NUCLEOTIDE SEQUENCE [LARGE SCALE GENOMIC DNA]</scope>
    <source>
        <strain evidence="13 14">CGMCC 1.5070</strain>
    </source>
</reference>
<dbReference type="InterPro" id="IPR009019">
    <property type="entry name" value="KH_sf_prok-type"/>
</dbReference>
<keyword evidence="7 8" id="KW-0472">Membrane</keyword>
<keyword evidence="4 8" id="KW-0547">Nucleotide-binding</keyword>
<keyword evidence="6 8" id="KW-0342">GTP-binding</keyword>
<feature type="binding site" evidence="8">
    <location>
        <begin position="60"/>
        <end position="64"/>
    </location>
    <ligand>
        <name>GTP</name>
        <dbReference type="ChEBI" id="CHEBI:37565"/>
    </ligand>
</feature>
<dbReference type="EMBL" id="FOCG01000001">
    <property type="protein sequence ID" value="SEM56700.1"/>
    <property type="molecule type" value="Genomic_DNA"/>
</dbReference>
<evidence type="ECO:0000313" key="14">
    <source>
        <dbReference type="Proteomes" id="UP000199158"/>
    </source>
</evidence>
<dbReference type="AlphaFoldDB" id="A0A1H7ZE68"/>
<feature type="domain" description="KH type-2" evidence="11">
    <location>
        <begin position="196"/>
        <end position="285"/>
    </location>
</feature>
<dbReference type="GO" id="GO:0005525">
    <property type="term" value="F:GTP binding"/>
    <property type="evidence" value="ECO:0007669"/>
    <property type="project" value="UniProtKB-UniRule"/>
</dbReference>
<evidence type="ECO:0000259" key="11">
    <source>
        <dbReference type="PROSITE" id="PS50823"/>
    </source>
</evidence>
<dbReference type="FunFam" id="3.40.50.300:FF:000094">
    <property type="entry name" value="GTPase Era"/>
    <property type="match status" value="1"/>
</dbReference>
<feature type="region of interest" description="G5" evidence="9">
    <location>
        <begin position="152"/>
        <end position="154"/>
    </location>
</feature>
<feature type="domain" description="Era-type G" evidence="12">
    <location>
        <begin position="5"/>
        <end position="173"/>
    </location>
</feature>
<evidence type="ECO:0000256" key="10">
    <source>
        <dbReference type="RuleBase" id="RU003761"/>
    </source>
</evidence>
<keyword evidence="8" id="KW-0963">Cytoplasm</keyword>
<dbReference type="NCBIfam" id="NF000908">
    <property type="entry name" value="PRK00089.1"/>
    <property type="match status" value="1"/>
</dbReference>
<comment type="subcellular location">
    <subcellularLocation>
        <location evidence="8">Cytoplasm</location>
    </subcellularLocation>
    <subcellularLocation>
        <location evidence="8">Cell membrane</location>
        <topology evidence="8">Peripheral membrane protein</topology>
    </subcellularLocation>
</comment>
<dbReference type="GO" id="GO:0005886">
    <property type="term" value="C:plasma membrane"/>
    <property type="evidence" value="ECO:0007669"/>
    <property type="project" value="UniProtKB-SubCell"/>
</dbReference>
<dbReference type="GO" id="GO:0005829">
    <property type="term" value="C:cytosol"/>
    <property type="evidence" value="ECO:0007669"/>
    <property type="project" value="TreeGrafter"/>
</dbReference>
<feature type="region of interest" description="G4" evidence="9">
    <location>
        <begin position="122"/>
        <end position="125"/>
    </location>
</feature>
<dbReference type="GO" id="GO:0043024">
    <property type="term" value="F:ribosomal small subunit binding"/>
    <property type="evidence" value="ECO:0007669"/>
    <property type="project" value="TreeGrafter"/>
</dbReference>
<dbReference type="InterPro" id="IPR027417">
    <property type="entry name" value="P-loop_NTPase"/>
</dbReference>
<dbReference type="Gene3D" id="3.40.50.300">
    <property type="entry name" value="P-loop containing nucleotide triphosphate hydrolases"/>
    <property type="match status" value="1"/>
</dbReference>
<feature type="region of interest" description="G1" evidence="9">
    <location>
        <begin position="13"/>
        <end position="20"/>
    </location>
</feature>
<feature type="binding site" evidence="8">
    <location>
        <begin position="13"/>
        <end position="20"/>
    </location>
    <ligand>
        <name>GTP</name>
        <dbReference type="ChEBI" id="CHEBI:37565"/>
    </ligand>
</feature>
<evidence type="ECO:0000256" key="7">
    <source>
        <dbReference type="ARBA" id="ARBA00023136"/>
    </source>
</evidence>
<comment type="function">
    <text evidence="8">An essential GTPase that binds both GDP and GTP, with rapid nucleotide exchange. Plays a role in 16S rRNA processing and 30S ribosomal subunit biogenesis and possibly also in cell cycle regulation and energy metabolism.</text>
</comment>
<sequence>MEKTYSGFVAIVGRPNVGKSSLMNKFVGEKVAIVSPKPQTTRNKIIGILTKNETQMVFIDTPGLHKPRTKLSEYMVKQVNESVSDVDIGVLVTEPIGEITKSEFDLLHSLKAAKMPVILAVNKIDTLSQKELMMEKISVFSKEFEFEAIIPVSARTGEGVQILLDKIQSYVPEGPHFFDDDEMTDQPERVIVSEIIREKVLNNMQDEIPHGVAVGIENMKERTNADGEEIADIDATIYCERDSHKGMLIGKGGAMLKKIGTQARIEAEKFLGIKINLRIWVKVREDWRNKEGLIKNFGYK</sequence>
<comment type="subunit">
    <text evidence="8">Monomer.</text>
</comment>
<accession>A0A1H7ZE68</accession>
<dbReference type="Pfam" id="PF07650">
    <property type="entry name" value="KH_2"/>
    <property type="match status" value="1"/>
</dbReference>
<feature type="region of interest" description="G2" evidence="9">
    <location>
        <begin position="39"/>
        <end position="43"/>
    </location>
</feature>
<dbReference type="GO" id="GO:0003924">
    <property type="term" value="F:GTPase activity"/>
    <property type="evidence" value="ECO:0007669"/>
    <property type="project" value="UniProtKB-UniRule"/>
</dbReference>
<dbReference type="PROSITE" id="PS51713">
    <property type="entry name" value="G_ERA"/>
    <property type="match status" value="1"/>
</dbReference>
<evidence type="ECO:0000313" key="13">
    <source>
        <dbReference type="EMBL" id="SEM56700.1"/>
    </source>
</evidence>
<dbReference type="PROSITE" id="PS50823">
    <property type="entry name" value="KH_TYPE_2"/>
    <property type="match status" value="1"/>
</dbReference>
<dbReference type="OrthoDB" id="9805918at2"/>
<evidence type="ECO:0000256" key="4">
    <source>
        <dbReference type="ARBA" id="ARBA00022741"/>
    </source>
</evidence>
<dbReference type="Pfam" id="PF01926">
    <property type="entry name" value="MMR_HSR1"/>
    <property type="match status" value="1"/>
</dbReference>
<dbReference type="SUPFAM" id="SSF54814">
    <property type="entry name" value="Prokaryotic type KH domain (KH-domain type II)"/>
    <property type="match status" value="1"/>
</dbReference>
<dbReference type="GO" id="GO:0070181">
    <property type="term" value="F:small ribosomal subunit rRNA binding"/>
    <property type="evidence" value="ECO:0007669"/>
    <property type="project" value="UniProtKB-UniRule"/>
</dbReference>
<proteinExistence type="inferred from homology"/>
<dbReference type="InterPro" id="IPR005225">
    <property type="entry name" value="Small_GTP-bd"/>
</dbReference>
<keyword evidence="8" id="KW-1003">Cell membrane</keyword>
<keyword evidence="8" id="KW-0699">rRNA-binding</keyword>
<keyword evidence="14" id="KW-1185">Reference proteome</keyword>
<evidence type="ECO:0000256" key="6">
    <source>
        <dbReference type="ARBA" id="ARBA00023134"/>
    </source>
</evidence>
<dbReference type="Gene3D" id="3.30.300.20">
    <property type="match status" value="1"/>
</dbReference>
<gene>
    <name evidence="8" type="primary">era</name>
    <name evidence="13" type="ORF">SAMN05216180_0616</name>
</gene>
<evidence type="ECO:0000259" key="12">
    <source>
        <dbReference type="PROSITE" id="PS51713"/>
    </source>
</evidence>
<dbReference type="RefSeq" id="WP_092751514.1">
    <property type="nucleotide sequence ID" value="NZ_FOCG01000001.1"/>
</dbReference>
<evidence type="ECO:0000256" key="3">
    <source>
        <dbReference type="ARBA" id="ARBA00022517"/>
    </source>
</evidence>
<dbReference type="NCBIfam" id="TIGR00436">
    <property type="entry name" value="era"/>
    <property type="match status" value="1"/>
</dbReference>
<dbReference type="STRING" id="474960.SAMN05216180_0616"/>
<dbReference type="InterPro" id="IPR030388">
    <property type="entry name" value="G_ERA_dom"/>
</dbReference>
<dbReference type="PANTHER" id="PTHR42698:SF1">
    <property type="entry name" value="GTPASE ERA, MITOCHONDRIAL"/>
    <property type="match status" value="1"/>
</dbReference>
<dbReference type="InterPro" id="IPR015946">
    <property type="entry name" value="KH_dom-like_a/b"/>
</dbReference>
<evidence type="ECO:0000256" key="2">
    <source>
        <dbReference type="ARBA" id="ARBA00020484"/>
    </source>
</evidence>
<dbReference type="NCBIfam" id="TIGR00231">
    <property type="entry name" value="small_GTP"/>
    <property type="match status" value="1"/>
</dbReference>
<dbReference type="PANTHER" id="PTHR42698">
    <property type="entry name" value="GTPASE ERA"/>
    <property type="match status" value="1"/>
</dbReference>
<dbReference type="InterPro" id="IPR004044">
    <property type="entry name" value="KH_dom_type_2"/>
</dbReference>
<dbReference type="Proteomes" id="UP000199158">
    <property type="component" value="Unassembled WGS sequence"/>
</dbReference>
<evidence type="ECO:0000256" key="5">
    <source>
        <dbReference type="ARBA" id="ARBA00022884"/>
    </source>
</evidence>
<feature type="binding site" evidence="8">
    <location>
        <begin position="122"/>
        <end position="125"/>
    </location>
    <ligand>
        <name>GTP</name>
        <dbReference type="ChEBI" id="CHEBI:37565"/>
    </ligand>
</feature>
<name>A0A1H7ZE68_9FIRM</name>
<dbReference type="InterPro" id="IPR006073">
    <property type="entry name" value="GTP-bd"/>
</dbReference>
<keyword evidence="3 8" id="KW-0690">Ribosome biogenesis</keyword>
<keyword evidence="5 8" id="KW-0694">RNA-binding</keyword>